<evidence type="ECO:0000256" key="2">
    <source>
        <dbReference type="ARBA" id="ARBA00022803"/>
    </source>
</evidence>
<feature type="repeat" description="TPR" evidence="3">
    <location>
        <begin position="474"/>
        <end position="507"/>
    </location>
</feature>
<evidence type="ECO:0000313" key="4">
    <source>
        <dbReference type="EMBL" id="ETR69933.1"/>
    </source>
</evidence>
<evidence type="ECO:0000256" key="1">
    <source>
        <dbReference type="ARBA" id="ARBA00022737"/>
    </source>
</evidence>
<feature type="repeat" description="TPR" evidence="3">
    <location>
        <begin position="644"/>
        <end position="677"/>
    </location>
</feature>
<dbReference type="EMBL" id="ATBP01000526">
    <property type="protein sequence ID" value="ETR69933.1"/>
    <property type="molecule type" value="Genomic_DNA"/>
</dbReference>
<dbReference type="PANTHER" id="PTHR44943:SF8">
    <property type="entry name" value="TPR REPEAT-CONTAINING PROTEIN MJ0263"/>
    <property type="match status" value="1"/>
</dbReference>
<keyword evidence="2 3" id="KW-0802">TPR repeat</keyword>
<dbReference type="InterPro" id="IPR051685">
    <property type="entry name" value="Ycf3/AcsC/BcsC/TPR_MFPF"/>
</dbReference>
<proteinExistence type="predicted"/>
<dbReference type="Pfam" id="PF13174">
    <property type="entry name" value="TPR_6"/>
    <property type="match status" value="1"/>
</dbReference>
<reference evidence="5" key="1">
    <citation type="submission" date="2012-11" db="EMBL/GenBank/DDBJ databases">
        <authorList>
            <person name="Lucero-Rivera Y.E."/>
            <person name="Tovar-Ramirez D."/>
        </authorList>
    </citation>
    <scope>NUCLEOTIDE SEQUENCE [LARGE SCALE GENOMIC DNA]</scope>
    <source>
        <strain evidence="5">Araruama</strain>
    </source>
</reference>
<dbReference type="AlphaFoldDB" id="A0A1V1P552"/>
<gene>
    <name evidence="4" type="ORF">OMM_03602</name>
</gene>
<dbReference type="Gene3D" id="1.25.40.10">
    <property type="entry name" value="Tetratricopeptide repeat domain"/>
    <property type="match status" value="4"/>
</dbReference>
<evidence type="ECO:0000256" key="3">
    <source>
        <dbReference type="PROSITE-ProRule" id="PRU00339"/>
    </source>
</evidence>
<dbReference type="SUPFAM" id="SSF48452">
    <property type="entry name" value="TPR-like"/>
    <property type="match status" value="3"/>
</dbReference>
<evidence type="ECO:0008006" key="6">
    <source>
        <dbReference type="Google" id="ProtNLM"/>
    </source>
</evidence>
<organism evidence="4 5">
    <name type="scientific">Candidatus Magnetoglobus multicellularis str. Araruama</name>
    <dbReference type="NCBI Taxonomy" id="890399"/>
    <lineage>
        <taxon>Bacteria</taxon>
        <taxon>Pseudomonadati</taxon>
        <taxon>Thermodesulfobacteriota</taxon>
        <taxon>Desulfobacteria</taxon>
        <taxon>Desulfobacterales</taxon>
        <taxon>Desulfobacteraceae</taxon>
        <taxon>Candidatus Magnetoglobus</taxon>
    </lineage>
</organism>
<dbReference type="SMART" id="SM00028">
    <property type="entry name" value="TPR"/>
    <property type="match status" value="8"/>
</dbReference>
<dbReference type="Pfam" id="PF14559">
    <property type="entry name" value="TPR_19"/>
    <property type="match status" value="1"/>
</dbReference>
<name>A0A1V1P552_9BACT</name>
<keyword evidence="1" id="KW-0677">Repeat</keyword>
<dbReference type="InterPro" id="IPR019734">
    <property type="entry name" value="TPR_rpt"/>
</dbReference>
<sequence length="724" mass="83530">MTRIIEIYVYADLANDIKTFASNLDRQLRSGFKYRMMLMNVMRWADLDNEAIAYLWQLHQKAPNYPEILEQIVNISRENGQLSMAIDALKHLRQMHPNQSNYGEQLAQLYIESEQYQDVLILYQQLMAQFPNKDYAVLMLKSAINSGQQSLMVEAITVAESIINKSSRLLRNMIDIYLNIEKTQLAFDTGLKYLQHQQNITLNNLNKMLEIAIWTNAPENITRSITLIQNYFPDNKELIQKSAEAYLAINKPKDAYLLYGKIVHHMHNDRGFLLKYMESASFTQVPEIMASAALTSAKLSPSDYLIIEKSVQLLQWTNQPEKAYDIHLQWLKNNVGSTQQVQQLLKLAQESGDPDRVKEAINLCHSHMPQDSGTQLAIAQQAMASGLNKEAIFAYESYLRHNKQNTQIKRQLAELYVWDGQHEMAFALYKELFKTFPDDTAIQNKMIEIAGWTQNADAISYLMAQKANMSPSNYELQVKAGEAHIAAGQTQESIVFFERALEIKPGNLDLLRKLAQYYGWIERYDDIVRILDMIQQYGRLTQKERIQLAVAAMDRNQPKKVISLLEALANKQLLSETSGILLAAAYVQIGQQEKAIRIYKQIASQYQDDPHLITEMGNQLLWMKQHDLALSFFHKALKEDSKHLNALKGCAQIYAWQNQSKKAIKYFERYLTLKPDDYEVRYQIGELLFTSGNKHYAFKHFQKALTLIDRNKRTLSDDAVKQLP</sequence>
<accession>A0A1V1P552</accession>
<dbReference type="PROSITE" id="PS50005">
    <property type="entry name" value="TPR"/>
    <property type="match status" value="3"/>
</dbReference>
<dbReference type="InterPro" id="IPR011990">
    <property type="entry name" value="TPR-like_helical_dom_sf"/>
</dbReference>
<dbReference type="Proteomes" id="UP000189670">
    <property type="component" value="Unassembled WGS sequence"/>
</dbReference>
<evidence type="ECO:0000313" key="5">
    <source>
        <dbReference type="Proteomes" id="UP000189670"/>
    </source>
</evidence>
<protein>
    <recommendedName>
        <fullName evidence="6">Tetratricopeptide repeat protein</fullName>
    </recommendedName>
</protein>
<feature type="repeat" description="TPR" evidence="3">
    <location>
        <begin position="678"/>
        <end position="711"/>
    </location>
</feature>
<comment type="caution">
    <text evidence="4">The sequence shown here is derived from an EMBL/GenBank/DDBJ whole genome shotgun (WGS) entry which is preliminary data.</text>
</comment>
<dbReference type="Pfam" id="PF13181">
    <property type="entry name" value="TPR_8"/>
    <property type="match status" value="1"/>
</dbReference>
<dbReference type="PANTHER" id="PTHR44943">
    <property type="entry name" value="CELLULOSE SYNTHASE OPERON PROTEIN C"/>
    <property type="match status" value="1"/>
</dbReference>